<dbReference type="AlphaFoldDB" id="A0AA41KMC1"/>
<keyword evidence="4" id="KW-1185">Reference proteome</keyword>
<dbReference type="InterPro" id="IPR058457">
    <property type="entry name" value="DUF8144"/>
</dbReference>
<reference evidence="3" key="1">
    <citation type="submission" date="2021-06" db="EMBL/GenBank/DDBJ databases">
        <title>New haloarchaea isolates fom saline soil.</title>
        <authorList>
            <person name="Duran-Viseras A."/>
            <person name="Sanchez-Porro C.S."/>
            <person name="Ventosa A."/>
        </authorList>
    </citation>
    <scope>NUCLEOTIDE SEQUENCE</scope>
    <source>
        <strain evidence="3">JCM 18369</strain>
    </source>
</reference>
<keyword evidence="1" id="KW-0812">Transmembrane</keyword>
<protein>
    <recommendedName>
        <fullName evidence="2">DUF8144 domain-containing protein</fullName>
    </recommendedName>
</protein>
<gene>
    <name evidence="3" type="ORF">KTS37_18320</name>
</gene>
<sequence length="67" mass="6892">MTDPSLRESLANRQTGAFFLIGSAAVGLLVVSIIKGTAPTSGVVGLLSFAAGAILFFVVASYLQYGR</sequence>
<proteinExistence type="predicted"/>
<feature type="transmembrane region" description="Helical" evidence="1">
    <location>
        <begin position="16"/>
        <end position="34"/>
    </location>
</feature>
<feature type="domain" description="DUF8144" evidence="2">
    <location>
        <begin position="1"/>
        <end position="67"/>
    </location>
</feature>
<dbReference type="EMBL" id="JAHQXE010000007">
    <property type="protein sequence ID" value="MBV0903744.1"/>
    <property type="molecule type" value="Genomic_DNA"/>
</dbReference>
<dbReference type="Pfam" id="PF26469">
    <property type="entry name" value="DUF8144"/>
    <property type="match status" value="1"/>
</dbReference>
<name>A0AA41KMC1_9EURY</name>
<accession>A0AA41KMC1</accession>
<evidence type="ECO:0000313" key="4">
    <source>
        <dbReference type="Proteomes" id="UP001166304"/>
    </source>
</evidence>
<organism evidence="3 4">
    <name type="scientific">Haloarcula salina</name>
    <dbReference type="NCBI Taxonomy" id="1429914"/>
    <lineage>
        <taxon>Archaea</taxon>
        <taxon>Methanobacteriati</taxon>
        <taxon>Methanobacteriota</taxon>
        <taxon>Stenosarchaea group</taxon>
        <taxon>Halobacteria</taxon>
        <taxon>Halobacteriales</taxon>
        <taxon>Haloarculaceae</taxon>
        <taxon>Haloarcula</taxon>
    </lineage>
</organism>
<feature type="transmembrane region" description="Helical" evidence="1">
    <location>
        <begin position="40"/>
        <end position="63"/>
    </location>
</feature>
<evidence type="ECO:0000313" key="3">
    <source>
        <dbReference type="EMBL" id="MBV0903744.1"/>
    </source>
</evidence>
<keyword evidence="1" id="KW-1133">Transmembrane helix</keyword>
<evidence type="ECO:0000259" key="2">
    <source>
        <dbReference type="Pfam" id="PF26469"/>
    </source>
</evidence>
<dbReference type="RefSeq" id="WP_162415091.1">
    <property type="nucleotide sequence ID" value="NZ_JAHQXE010000007.1"/>
</dbReference>
<evidence type="ECO:0000256" key="1">
    <source>
        <dbReference type="SAM" id="Phobius"/>
    </source>
</evidence>
<comment type="caution">
    <text evidence="3">The sequence shown here is derived from an EMBL/GenBank/DDBJ whole genome shotgun (WGS) entry which is preliminary data.</text>
</comment>
<keyword evidence="1" id="KW-0472">Membrane</keyword>
<dbReference type="Proteomes" id="UP001166304">
    <property type="component" value="Unassembled WGS sequence"/>
</dbReference>